<evidence type="ECO:0000313" key="2">
    <source>
        <dbReference type="EMBL" id="VDK25643.1"/>
    </source>
</evidence>
<feature type="region of interest" description="Disordered" evidence="1">
    <location>
        <begin position="290"/>
        <end position="311"/>
    </location>
</feature>
<proteinExistence type="predicted"/>
<feature type="region of interest" description="Disordered" evidence="1">
    <location>
        <begin position="196"/>
        <end position="226"/>
    </location>
</feature>
<name>A0A0M3JDM0_ANISI</name>
<evidence type="ECO:0000313" key="3">
    <source>
        <dbReference type="Proteomes" id="UP000267096"/>
    </source>
</evidence>
<dbReference type="AlphaFoldDB" id="A0A0M3JDM0"/>
<reference evidence="2 3" key="2">
    <citation type="submission" date="2018-11" db="EMBL/GenBank/DDBJ databases">
        <authorList>
            <consortium name="Pathogen Informatics"/>
        </authorList>
    </citation>
    <scope>NUCLEOTIDE SEQUENCE [LARGE SCALE GENOMIC DNA]</scope>
</reference>
<dbReference type="WBParaSite" id="ASIM_0000570801-mRNA-1">
    <property type="protein sequence ID" value="ASIM_0000570801-mRNA-1"/>
    <property type="gene ID" value="ASIM_0000570801"/>
</dbReference>
<gene>
    <name evidence="2" type="ORF">ASIM_LOCUS5505</name>
</gene>
<protein>
    <submittedName>
        <fullName evidence="4">Protein EMBRYONIC FLOWER 1-like</fullName>
    </submittedName>
</protein>
<accession>A0A0M3JDM0</accession>
<keyword evidence="3" id="KW-1185">Reference proteome</keyword>
<evidence type="ECO:0000256" key="1">
    <source>
        <dbReference type="SAM" id="MobiDB-lite"/>
    </source>
</evidence>
<dbReference type="Proteomes" id="UP000267096">
    <property type="component" value="Unassembled WGS sequence"/>
</dbReference>
<organism evidence="4">
    <name type="scientific">Anisakis simplex</name>
    <name type="common">Herring worm</name>
    <dbReference type="NCBI Taxonomy" id="6269"/>
    <lineage>
        <taxon>Eukaryota</taxon>
        <taxon>Metazoa</taxon>
        <taxon>Ecdysozoa</taxon>
        <taxon>Nematoda</taxon>
        <taxon>Chromadorea</taxon>
        <taxon>Rhabditida</taxon>
        <taxon>Spirurina</taxon>
        <taxon>Ascaridomorpha</taxon>
        <taxon>Ascaridoidea</taxon>
        <taxon>Anisakidae</taxon>
        <taxon>Anisakis</taxon>
        <taxon>Anisakis simplex complex</taxon>
    </lineage>
</organism>
<evidence type="ECO:0000313" key="4">
    <source>
        <dbReference type="WBParaSite" id="ASIM_0000570801-mRNA-1"/>
    </source>
</evidence>
<reference evidence="4" key="1">
    <citation type="submission" date="2017-02" db="UniProtKB">
        <authorList>
            <consortium name="WormBaseParasite"/>
        </authorList>
    </citation>
    <scope>IDENTIFICATION</scope>
</reference>
<dbReference type="EMBL" id="UYRR01010838">
    <property type="protein sequence ID" value="VDK25643.1"/>
    <property type="molecule type" value="Genomic_DNA"/>
</dbReference>
<sequence>MDSGSVIVAENGQIPSSSDLMKQKQDVVTCVPLKTQPKRSFTDPVKFHYLHQYADYLSKWKSRHDADSRSLHHEYGMDDSLADYGDGNREVGFAQELMTKSCKLEPMDRRKRESLHIGKGDSTVVAQGTSSGHYLENAARIPALILNSCNDASAVEAEKRISQVATESTMENLETPISESLYAKIIPKSRRYPLLEVENDHNDNDNNTDMSNDFEKLHNDSSNGNVNERDNLNTGDVMILSQPPSADAGCYSFTTDEFHEAGLSNPSRNLEELFKESAVIMDGEHDEKTLKDSGICTTPISSRYRPNPDYP</sequence>